<evidence type="ECO:0000256" key="15">
    <source>
        <dbReference type="ARBA" id="ARBA00058762"/>
    </source>
</evidence>
<dbReference type="InterPro" id="IPR011989">
    <property type="entry name" value="ARM-like"/>
</dbReference>
<dbReference type="Pfam" id="PF04869">
    <property type="entry name" value="Uso1_p115_head"/>
    <property type="match status" value="1"/>
</dbReference>
<keyword evidence="10" id="KW-0653">Protein transport</keyword>
<keyword evidence="5" id="KW-0813">Transport</keyword>
<dbReference type="InterPro" id="IPR024095">
    <property type="entry name" value="Vesicle_P115"/>
</dbReference>
<dbReference type="GeneTree" id="ENSGT00390000017018"/>
<feature type="region of interest" description="Disordered" evidence="21">
    <location>
        <begin position="864"/>
        <end position="895"/>
    </location>
</feature>
<evidence type="ECO:0000256" key="1">
    <source>
        <dbReference type="ARBA" id="ARBA00004395"/>
    </source>
</evidence>
<dbReference type="Pfam" id="PF18770">
    <property type="entry name" value="Arm_vescicular"/>
    <property type="match status" value="1"/>
</dbReference>
<evidence type="ECO:0000256" key="19">
    <source>
        <dbReference type="PROSITE-ProRule" id="PRU00259"/>
    </source>
</evidence>
<dbReference type="PANTHER" id="PTHR10013">
    <property type="entry name" value="GENERAL VESICULAR TRANSPORT FACTOR P115"/>
    <property type="match status" value="1"/>
</dbReference>
<keyword evidence="24" id="KW-1185">Reference proteome</keyword>
<keyword evidence="12" id="KW-0333">Golgi apparatus</keyword>
<dbReference type="GO" id="GO:0045056">
    <property type="term" value="P:transcytosis"/>
    <property type="evidence" value="ECO:0007669"/>
    <property type="project" value="TreeGrafter"/>
</dbReference>
<organism evidence="23 24">
    <name type="scientific">Oncorhynchus mykiss</name>
    <name type="common">Rainbow trout</name>
    <name type="synonym">Salmo gairdneri</name>
    <dbReference type="NCBI Taxonomy" id="8022"/>
    <lineage>
        <taxon>Eukaryota</taxon>
        <taxon>Metazoa</taxon>
        <taxon>Chordata</taxon>
        <taxon>Craniata</taxon>
        <taxon>Vertebrata</taxon>
        <taxon>Euteleostomi</taxon>
        <taxon>Actinopterygii</taxon>
        <taxon>Neopterygii</taxon>
        <taxon>Teleostei</taxon>
        <taxon>Protacanthopterygii</taxon>
        <taxon>Salmoniformes</taxon>
        <taxon>Salmonidae</taxon>
        <taxon>Salmoninae</taxon>
        <taxon>Oncorhynchus</taxon>
    </lineage>
</organism>
<keyword evidence="9" id="KW-0931">ER-Golgi transport</keyword>
<evidence type="ECO:0000256" key="16">
    <source>
        <dbReference type="ARBA" id="ARBA00075954"/>
    </source>
</evidence>
<reference evidence="23" key="3">
    <citation type="submission" date="2025-09" db="UniProtKB">
        <authorList>
            <consortium name="Ensembl"/>
        </authorList>
    </citation>
    <scope>IDENTIFICATION</scope>
</reference>
<keyword evidence="7" id="KW-0597">Phosphoprotein</keyword>
<evidence type="ECO:0000256" key="20">
    <source>
        <dbReference type="SAM" id="Coils"/>
    </source>
</evidence>
<comment type="subcellular location">
    <subcellularLocation>
        <location evidence="2">Cytoplasm</location>
        <location evidence="2">Cytosol</location>
    </subcellularLocation>
    <subcellularLocation>
        <location evidence="1">Golgi apparatus membrane</location>
        <topology evidence="1">Peripheral membrane protein</topology>
    </subcellularLocation>
</comment>
<evidence type="ECO:0000256" key="3">
    <source>
        <dbReference type="ARBA" id="ARBA00006960"/>
    </source>
</evidence>
<evidence type="ECO:0000256" key="2">
    <source>
        <dbReference type="ARBA" id="ARBA00004514"/>
    </source>
</evidence>
<protein>
    <recommendedName>
        <fullName evidence="4">General vesicular transport factor p115</fullName>
    </recommendedName>
    <alternativeName>
        <fullName evidence="16">Protein USO1 homolog</fullName>
    </alternativeName>
    <alternativeName>
        <fullName evidence="17">Transcytosis-associated protein</fullName>
    </alternativeName>
    <alternativeName>
        <fullName evidence="18">Vesicle-docking protein</fullName>
    </alternativeName>
</protein>
<evidence type="ECO:0000256" key="6">
    <source>
        <dbReference type="ARBA" id="ARBA00022490"/>
    </source>
</evidence>
<proteinExistence type="inferred from homology"/>
<evidence type="ECO:0000256" key="11">
    <source>
        <dbReference type="ARBA" id="ARBA00022990"/>
    </source>
</evidence>
<dbReference type="FunFam" id="1.25.10.10:FF:000054">
    <property type="entry name" value="General vesicular transport factor p115"/>
    <property type="match status" value="1"/>
</dbReference>
<reference evidence="23" key="2">
    <citation type="submission" date="2025-08" db="UniProtKB">
        <authorList>
            <consortium name="Ensembl"/>
        </authorList>
    </citation>
    <scope>IDENTIFICATION</scope>
</reference>
<dbReference type="InterPro" id="IPR016024">
    <property type="entry name" value="ARM-type_fold"/>
</dbReference>
<feature type="domain" description="Vesicle tethering protein Uso1/P115-like head" evidence="22">
    <location>
        <begin position="346"/>
        <end position="633"/>
    </location>
</feature>
<dbReference type="Proteomes" id="UP000694395">
    <property type="component" value="Chromosome 10"/>
</dbReference>
<dbReference type="Ensembl" id="ENSOMYT00000019308.2">
    <property type="protein sequence ID" value="ENSOMYP00000017512.2"/>
    <property type="gene ID" value="ENSOMYG00000008487.2"/>
</dbReference>
<evidence type="ECO:0000256" key="17">
    <source>
        <dbReference type="ARBA" id="ARBA00080851"/>
    </source>
</evidence>
<evidence type="ECO:0000256" key="7">
    <source>
        <dbReference type="ARBA" id="ARBA00022553"/>
    </source>
</evidence>
<evidence type="ECO:0000256" key="5">
    <source>
        <dbReference type="ARBA" id="ARBA00022448"/>
    </source>
</evidence>
<evidence type="ECO:0000256" key="4">
    <source>
        <dbReference type="ARBA" id="ARBA00018243"/>
    </source>
</evidence>
<dbReference type="GO" id="GO:0048280">
    <property type="term" value="P:vesicle fusion with Golgi apparatus"/>
    <property type="evidence" value="ECO:0007669"/>
    <property type="project" value="InterPro"/>
</dbReference>
<dbReference type="SUPFAM" id="SSF48371">
    <property type="entry name" value="ARM repeat"/>
    <property type="match status" value="1"/>
</dbReference>
<comment type="function">
    <text evidence="15">General vesicular transport factor required for intercisternal transport in the Golgi stack; it is required for transcytotic fusion and/or subsequent binding of the vesicles to the target membrane. May well act as a vesicular anchor by interacting with the target membrane and holding the vesicular and target membranes in proximity.</text>
</comment>
<dbReference type="Gene3D" id="1.25.10.10">
    <property type="entry name" value="Leucine-rich Repeat Variant"/>
    <property type="match status" value="1"/>
</dbReference>
<keyword evidence="11" id="KW-0007">Acetylation</keyword>
<evidence type="ECO:0000256" key="10">
    <source>
        <dbReference type="ARBA" id="ARBA00022927"/>
    </source>
</evidence>
<keyword evidence="13 20" id="KW-0175">Coiled coil</keyword>
<dbReference type="GO" id="GO:0005783">
    <property type="term" value="C:endoplasmic reticulum"/>
    <property type="evidence" value="ECO:0007669"/>
    <property type="project" value="TreeGrafter"/>
</dbReference>
<dbReference type="InterPro" id="IPR041209">
    <property type="entry name" value="P115_Arm_rpt"/>
</dbReference>
<evidence type="ECO:0000313" key="24">
    <source>
        <dbReference type="Proteomes" id="UP000694395"/>
    </source>
</evidence>
<dbReference type="PROSITE" id="PS50176">
    <property type="entry name" value="ARM_REPEAT"/>
    <property type="match status" value="1"/>
</dbReference>
<sequence length="895" mass="100120">MNFFRGVMGGQPAGPQPTGAETIHKLCDRVASSTLLEDRRDAVRALKSLSKKYRLEVGTQAMDHLVHILQTDRSDSEILGYALDTLYNIICNDEEEEQDENAQKQEEDLGVLFTDKFLGDSENVTLLLTLLEEFDFHVRWPGVKLLTALLKNQCNQVQGVILVSPMGVSRLMDLLADSREVIRNDGLLLLQQLTKGNAAIQKIVAFENAFERLLDIITEEGSSDGGIVVEDCLLLLVNLLKNNSSNQNFFKEGSYIQRMKPWFEVGDDNSGWSAQKVTNLHLMLQLVRVMVSPVNSPGATSSCQKSMYQCGLLQQLCTILMATGVPADILTETINTVSEVIRGSQINQDYFASVKAPSNPPRPAIVVLLMSMVNERQPFVLRCAVLYCFQCFLYKNQKGQGEIVATLLPSTIDANSISAGQLLCGGLFSADSLSNWCAAVALAHALQDNLTQKEQLLRVQLATSLGKPPVSLLQQCTNILSQVHHTDRQGSKVQTRVGLLMLLCTWISNCPIAVTHFLHNQENVPFLTGQISENLGEDERLVQGLCALLLGICIYYNDNSLENYTKEKLKQLIEKRIGKENFVEKLGFVTKHELYSRAAQKPQPVFPSPEQMLFDHEFTKLVKELEGVITKAVHKTSEEEKKEEEVKKTLEQHDSIVIQYKDLIRDQVTGLTLSIRLKRVPCKDSQGLSSSQGEGAHVNGLHSEELSQLREEVEELRRQHTLQHTQLSDKDSLINTLVCVWGGESHIRKMSLGYPSLRVQAQCAEISQLHAEAMPFLVSCPTSLSPRSLLPLQEECRGLREGHAGLEQQLASAQSTVAIEQTEKTKLQQEVQESKKEQDDLLMLLADQDQKILNLKQRLRDLGETIDEDEDELDARDQFGEDDDDDDDEDEDNND</sequence>
<dbReference type="GO" id="GO:0000139">
    <property type="term" value="C:Golgi membrane"/>
    <property type="evidence" value="ECO:0007669"/>
    <property type="project" value="UniProtKB-SubCell"/>
</dbReference>
<keyword evidence="8" id="KW-0677">Repeat</keyword>
<feature type="coiled-coil region" evidence="20">
    <location>
        <begin position="699"/>
        <end position="726"/>
    </location>
</feature>
<feature type="repeat" description="ARM" evidence="19">
    <location>
        <begin position="60"/>
        <end position="97"/>
    </location>
</feature>
<dbReference type="GO" id="GO:0006888">
    <property type="term" value="P:endoplasmic reticulum to Golgi vesicle-mediated transport"/>
    <property type="evidence" value="ECO:0007669"/>
    <property type="project" value="TreeGrafter"/>
</dbReference>
<evidence type="ECO:0000313" key="23">
    <source>
        <dbReference type="Ensembl" id="ENSOMYP00000017512.2"/>
    </source>
</evidence>
<evidence type="ECO:0000256" key="12">
    <source>
        <dbReference type="ARBA" id="ARBA00023034"/>
    </source>
</evidence>
<accession>A0A8C7P6R5</accession>
<dbReference type="GO" id="GO:0005795">
    <property type="term" value="C:Golgi stack"/>
    <property type="evidence" value="ECO:0007669"/>
    <property type="project" value="TreeGrafter"/>
</dbReference>
<evidence type="ECO:0000256" key="9">
    <source>
        <dbReference type="ARBA" id="ARBA00022892"/>
    </source>
</evidence>
<evidence type="ECO:0000256" key="18">
    <source>
        <dbReference type="ARBA" id="ARBA00083407"/>
    </source>
</evidence>
<name>A0A8C7P6R5_ONCMY</name>
<dbReference type="InterPro" id="IPR000225">
    <property type="entry name" value="Armadillo"/>
</dbReference>
<reference evidence="23" key="1">
    <citation type="submission" date="2020-07" db="EMBL/GenBank/DDBJ databases">
        <title>A long reads based de novo assembly of the rainbow trout Arlee double haploid line genome.</title>
        <authorList>
            <person name="Gao G."/>
            <person name="Palti Y."/>
        </authorList>
    </citation>
    <scope>NUCLEOTIDE SEQUENCE [LARGE SCALE GENOMIC DNA]</scope>
</reference>
<evidence type="ECO:0000256" key="8">
    <source>
        <dbReference type="ARBA" id="ARBA00022737"/>
    </source>
</evidence>
<comment type="similarity">
    <text evidence="3">Belongs to the VDP/USO1/EDE1 family.</text>
</comment>
<dbReference type="InterPro" id="IPR006953">
    <property type="entry name" value="Vesicle_Uso1_P115_head"/>
</dbReference>
<keyword evidence="6" id="KW-0963">Cytoplasm</keyword>
<dbReference type="GO" id="GO:0006886">
    <property type="term" value="P:intracellular protein transport"/>
    <property type="evidence" value="ECO:0007669"/>
    <property type="project" value="InterPro"/>
</dbReference>
<dbReference type="GO" id="GO:0048211">
    <property type="term" value="P:Golgi vesicle docking"/>
    <property type="evidence" value="ECO:0007669"/>
    <property type="project" value="TreeGrafter"/>
</dbReference>
<dbReference type="PANTHER" id="PTHR10013:SF0">
    <property type="entry name" value="GENERAL VESICULAR TRANSPORT FACTOR P115"/>
    <property type="match status" value="1"/>
</dbReference>
<dbReference type="GO" id="GO:0005829">
    <property type="term" value="C:cytosol"/>
    <property type="evidence" value="ECO:0007669"/>
    <property type="project" value="UniProtKB-SubCell"/>
</dbReference>
<evidence type="ECO:0000259" key="22">
    <source>
        <dbReference type="Pfam" id="PF04869"/>
    </source>
</evidence>
<evidence type="ECO:0000256" key="13">
    <source>
        <dbReference type="ARBA" id="ARBA00023054"/>
    </source>
</evidence>
<keyword evidence="14" id="KW-0472">Membrane</keyword>
<dbReference type="GO" id="GO:0012507">
    <property type="term" value="C:ER to Golgi transport vesicle membrane"/>
    <property type="evidence" value="ECO:0007669"/>
    <property type="project" value="TreeGrafter"/>
</dbReference>
<evidence type="ECO:0000256" key="21">
    <source>
        <dbReference type="SAM" id="MobiDB-lite"/>
    </source>
</evidence>
<dbReference type="AlphaFoldDB" id="A0A8C7P6R5"/>
<evidence type="ECO:0000256" key="14">
    <source>
        <dbReference type="ARBA" id="ARBA00023136"/>
    </source>
</evidence>